<protein>
    <submittedName>
        <fullName evidence="2">Uncharacterized protein</fullName>
    </submittedName>
</protein>
<accession>A0A8J5RQJ2</accession>
<reference evidence="2" key="1">
    <citation type="journal article" date="2021" name="bioRxiv">
        <title>Whole Genome Assembly and Annotation of Northern Wild Rice, Zizania palustris L., Supports a Whole Genome Duplication in the Zizania Genus.</title>
        <authorList>
            <person name="Haas M."/>
            <person name="Kono T."/>
            <person name="Macchietto M."/>
            <person name="Millas R."/>
            <person name="McGilp L."/>
            <person name="Shao M."/>
            <person name="Duquette J."/>
            <person name="Hirsch C.N."/>
            <person name="Kimball J."/>
        </authorList>
    </citation>
    <scope>NUCLEOTIDE SEQUENCE</scope>
    <source>
        <tissue evidence="2">Fresh leaf tissue</tissue>
    </source>
</reference>
<evidence type="ECO:0000313" key="2">
    <source>
        <dbReference type="EMBL" id="KAG8054042.1"/>
    </source>
</evidence>
<dbReference type="AlphaFoldDB" id="A0A8J5RQJ2"/>
<comment type="caution">
    <text evidence="2">The sequence shown here is derived from an EMBL/GenBank/DDBJ whole genome shotgun (WGS) entry which is preliminary data.</text>
</comment>
<feature type="region of interest" description="Disordered" evidence="1">
    <location>
        <begin position="175"/>
        <end position="194"/>
    </location>
</feature>
<organism evidence="2 3">
    <name type="scientific">Zizania palustris</name>
    <name type="common">Northern wild rice</name>
    <dbReference type="NCBI Taxonomy" id="103762"/>
    <lineage>
        <taxon>Eukaryota</taxon>
        <taxon>Viridiplantae</taxon>
        <taxon>Streptophyta</taxon>
        <taxon>Embryophyta</taxon>
        <taxon>Tracheophyta</taxon>
        <taxon>Spermatophyta</taxon>
        <taxon>Magnoliopsida</taxon>
        <taxon>Liliopsida</taxon>
        <taxon>Poales</taxon>
        <taxon>Poaceae</taxon>
        <taxon>BOP clade</taxon>
        <taxon>Oryzoideae</taxon>
        <taxon>Oryzeae</taxon>
        <taxon>Zizaniinae</taxon>
        <taxon>Zizania</taxon>
    </lineage>
</organism>
<proteinExistence type="predicted"/>
<dbReference type="Proteomes" id="UP000729402">
    <property type="component" value="Unassembled WGS sequence"/>
</dbReference>
<name>A0A8J5RQJ2_ZIZPA</name>
<gene>
    <name evidence="2" type="ORF">GUJ93_ZPchr0001g29845</name>
</gene>
<sequence>MMSCLLRRRGGLPLPLREARFWRWRAGARMLMLGGRRALLVVRLARRRWRWRITRTARVAAMFVVLPYEGDTGAWVPQRADYHLLSPRSATAEIHIHESSSMATFDQRKSSSPAITTTGNLLRWLPVLPPPSPPKPRGPIPGSSLRGSTARPDEGELGGTGVECSTSQRPVRITLLSDTGDPSGPSQPQRSFVPSMKDEAAIQIKITLSLHLTMTPLQTLLITIFWLSPGRILITLPLEARSPDLLRGTLDYINKEVFLPQAKSEITKSISASGDIANFKRGKRFTSMELVFEFSQRGEKPACQIEESYYSTRRVVLGIRNHILKLLS</sequence>
<feature type="region of interest" description="Disordered" evidence="1">
    <location>
        <begin position="125"/>
        <end position="164"/>
    </location>
</feature>
<feature type="compositionally biased region" description="Pro residues" evidence="1">
    <location>
        <begin position="127"/>
        <end position="139"/>
    </location>
</feature>
<reference evidence="2" key="2">
    <citation type="submission" date="2021-02" db="EMBL/GenBank/DDBJ databases">
        <authorList>
            <person name="Kimball J.A."/>
            <person name="Haas M.W."/>
            <person name="Macchietto M."/>
            <person name="Kono T."/>
            <person name="Duquette J."/>
            <person name="Shao M."/>
        </authorList>
    </citation>
    <scope>NUCLEOTIDE SEQUENCE</scope>
    <source>
        <tissue evidence="2">Fresh leaf tissue</tissue>
    </source>
</reference>
<keyword evidence="3" id="KW-1185">Reference proteome</keyword>
<evidence type="ECO:0000313" key="3">
    <source>
        <dbReference type="Proteomes" id="UP000729402"/>
    </source>
</evidence>
<dbReference type="EMBL" id="JAAALK010000288">
    <property type="protein sequence ID" value="KAG8054042.1"/>
    <property type="molecule type" value="Genomic_DNA"/>
</dbReference>
<evidence type="ECO:0000256" key="1">
    <source>
        <dbReference type="SAM" id="MobiDB-lite"/>
    </source>
</evidence>